<proteinExistence type="predicted"/>
<evidence type="ECO:0000313" key="2">
    <source>
        <dbReference type="Proteomes" id="UP000299102"/>
    </source>
</evidence>
<gene>
    <name evidence="1" type="ORF">EVAR_23645_1</name>
</gene>
<accession>A0A4C1VIN3</accession>
<keyword evidence="2" id="KW-1185">Reference proteome</keyword>
<dbReference type="Proteomes" id="UP000299102">
    <property type="component" value="Unassembled WGS sequence"/>
</dbReference>
<organism evidence="1 2">
    <name type="scientific">Eumeta variegata</name>
    <name type="common">Bagworm moth</name>
    <name type="synonym">Eumeta japonica</name>
    <dbReference type="NCBI Taxonomy" id="151549"/>
    <lineage>
        <taxon>Eukaryota</taxon>
        <taxon>Metazoa</taxon>
        <taxon>Ecdysozoa</taxon>
        <taxon>Arthropoda</taxon>
        <taxon>Hexapoda</taxon>
        <taxon>Insecta</taxon>
        <taxon>Pterygota</taxon>
        <taxon>Neoptera</taxon>
        <taxon>Endopterygota</taxon>
        <taxon>Lepidoptera</taxon>
        <taxon>Glossata</taxon>
        <taxon>Ditrysia</taxon>
        <taxon>Tineoidea</taxon>
        <taxon>Psychidae</taxon>
        <taxon>Oiketicinae</taxon>
        <taxon>Eumeta</taxon>
    </lineage>
</organism>
<evidence type="ECO:0000313" key="1">
    <source>
        <dbReference type="EMBL" id="GBP38440.1"/>
    </source>
</evidence>
<name>A0A4C1VIN3_EUMVA</name>
<reference evidence="1 2" key="1">
    <citation type="journal article" date="2019" name="Commun. Biol.">
        <title>The bagworm genome reveals a unique fibroin gene that provides high tensile strength.</title>
        <authorList>
            <person name="Kono N."/>
            <person name="Nakamura H."/>
            <person name="Ohtoshi R."/>
            <person name="Tomita M."/>
            <person name="Numata K."/>
            <person name="Arakawa K."/>
        </authorList>
    </citation>
    <scope>NUCLEOTIDE SEQUENCE [LARGE SCALE GENOMIC DNA]</scope>
</reference>
<dbReference type="AlphaFoldDB" id="A0A4C1VIN3"/>
<sequence>MTFSESLPPVTVLAAAINGEDIESFIALRAKGVRAIKVRVQGEKPDDAPAEITPKRFAVSRKQETRKGCFATVNAFSKNERFVYIRFDGFGLRLGVTYENVTLGNVTMSHRTRACLSHSTMIGLPRAD</sequence>
<protein>
    <submittedName>
        <fullName evidence="1">Uncharacterized protein</fullName>
    </submittedName>
</protein>
<comment type="caution">
    <text evidence="1">The sequence shown here is derived from an EMBL/GenBank/DDBJ whole genome shotgun (WGS) entry which is preliminary data.</text>
</comment>
<dbReference type="EMBL" id="BGZK01000349">
    <property type="protein sequence ID" value="GBP38440.1"/>
    <property type="molecule type" value="Genomic_DNA"/>
</dbReference>